<dbReference type="PANTHER" id="PTHR47044">
    <property type="entry name" value="OS02G0276400 PROTEIN"/>
    <property type="match status" value="1"/>
</dbReference>
<dbReference type="InterPro" id="IPR036380">
    <property type="entry name" value="Isochorismatase-like_sf"/>
</dbReference>
<evidence type="ECO:0000313" key="1">
    <source>
        <dbReference type="EMBL" id="KAI5076500.1"/>
    </source>
</evidence>
<organism evidence="1 2">
    <name type="scientific">Adiantum capillus-veneris</name>
    <name type="common">Maidenhair fern</name>
    <dbReference type="NCBI Taxonomy" id="13818"/>
    <lineage>
        <taxon>Eukaryota</taxon>
        <taxon>Viridiplantae</taxon>
        <taxon>Streptophyta</taxon>
        <taxon>Embryophyta</taxon>
        <taxon>Tracheophyta</taxon>
        <taxon>Polypodiopsida</taxon>
        <taxon>Polypodiidae</taxon>
        <taxon>Polypodiales</taxon>
        <taxon>Pteridineae</taxon>
        <taxon>Pteridaceae</taxon>
        <taxon>Vittarioideae</taxon>
        <taxon>Adiantum</taxon>
    </lineage>
</organism>
<dbReference type="Proteomes" id="UP000886520">
    <property type="component" value="Chromosome 8"/>
</dbReference>
<evidence type="ECO:0000313" key="2">
    <source>
        <dbReference type="Proteomes" id="UP000886520"/>
    </source>
</evidence>
<gene>
    <name evidence="1" type="ORF">GOP47_0008565</name>
</gene>
<name>A0A9D4UYL1_ADICA</name>
<protein>
    <recommendedName>
        <fullName evidence="3">Isochorismatase-like domain-containing protein</fullName>
    </recommendedName>
</protein>
<evidence type="ECO:0008006" key="3">
    <source>
        <dbReference type="Google" id="ProtNLM"/>
    </source>
</evidence>
<dbReference type="SUPFAM" id="SSF52499">
    <property type="entry name" value="Isochorismatase-like hydrolases"/>
    <property type="match status" value="1"/>
</dbReference>
<dbReference type="AlphaFoldDB" id="A0A9D4UYL1"/>
<dbReference type="EMBL" id="JABFUD020000008">
    <property type="protein sequence ID" value="KAI5076500.1"/>
    <property type="molecule type" value="Genomic_DNA"/>
</dbReference>
<proteinExistence type="predicted"/>
<accession>A0A9D4UYL1</accession>
<reference evidence="1" key="1">
    <citation type="submission" date="2021-01" db="EMBL/GenBank/DDBJ databases">
        <title>Adiantum capillus-veneris genome.</title>
        <authorList>
            <person name="Fang Y."/>
            <person name="Liao Q."/>
        </authorList>
    </citation>
    <scope>NUCLEOTIDE SEQUENCE</scope>
    <source>
        <strain evidence="1">H3</strain>
        <tissue evidence="1">Leaf</tissue>
    </source>
</reference>
<dbReference type="OrthoDB" id="167809at2759"/>
<keyword evidence="2" id="KW-1185">Reference proteome</keyword>
<comment type="caution">
    <text evidence="1">The sequence shown here is derived from an EMBL/GenBank/DDBJ whole genome shotgun (WGS) entry which is preliminary data.</text>
</comment>
<sequence>MLLGSPRPERSGREGDQRAWGFLLGEGEGWNQLTKWTQCAQAVPFAREKGALIVWVVREHHLSGRDVELFRMGIQNLIFAGIQTPNCIRQAVFKFDAVAYDYPSIVVLSDATLPKSRKFMRPIYTTCAW</sequence>